<feature type="region of interest" description="Disordered" evidence="1">
    <location>
        <begin position="45"/>
        <end position="74"/>
    </location>
</feature>
<dbReference type="Proteomes" id="UP000016930">
    <property type="component" value="Unassembled WGS sequence"/>
</dbReference>
<dbReference type="Pfam" id="PF06398">
    <property type="entry name" value="Pex24p"/>
    <property type="match status" value="1"/>
</dbReference>
<reference evidence="3 4" key="1">
    <citation type="journal article" date="2012" name="Proc. Natl. Acad. Sci. U.S.A.">
        <title>Comparative genomics of Ceriporiopsis subvermispora and Phanerochaete chrysosporium provide insight into selective ligninolysis.</title>
        <authorList>
            <person name="Fernandez-Fueyo E."/>
            <person name="Ruiz-Duenas F.J."/>
            <person name="Ferreira P."/>
            <person name="Floudas D."/>
            <person name="Hibbett D.S."/>
            <person name="Canessa P."/>
            <person name="Larrondo L.F."/>
            <person name="James T.Y."/>
            <person name="Seelenfreund D."/>
            <person name="Lobos S."/>
            <person name="Polanco R."/>
            <person name="Tello M."/>
            <person name="Honda Y."/>
            <person name="Watanabe T."/>
            <person name="Watanabe T."/>
            <person name="Ryu J.S."/>
            <person name="Kubicek C.P."/>
            <person name="Schmoll M."/>
            <person name="Gaskell J."/>
            <person name="Hammel K.E."/>
            <person name="St John F.J."/>
            <person name="Vanden Wymelenberg A."/>
            <person name="Sabat G."/>
            <person name="Splinter BonDurant S."/>
            <person name="Syed K."/>
            <person name="Yadav J.S."/>
            <person name="Doddapaneni H."/>
            <person name="Subramanian V."/>
            <person name="Lavin J.L."/>
            <person name="Oguiza J.A."/>
            <person name="Perez G."/>
            <person name="Pisabarro A.G."/>
            <person name="Ramirez L."/>
            <person name="Santoyo F."/>
            <person name="Master E."/>
            <person name="Coutinho P.M."/>
            <person name="Henrissat B."/>
            <person name="Lombard V."/>
            <person name="Magnuson J.K."/>
            <person name="Kuees U."/>
            <person name="Hori C."/>
            <person name="Igarashi K."/>
            <person name="Samejima M."/>
            <person name="Held B.W."/>
            <person name="Barry K.W."/>
            <person name="LaButti K.M."/>
            <person name="Lapidus A."/>
            <person name="Lindquist E.A."/>
            <person name="Lucas S.M."/>
            <person name="Riley R."/>
            <person name="Salamov A.A."/>
            <person name="Hoffmeister D."/>
            <person name="Schwenk D."/>
            <person name="Hadar Y."/>
            <person name="Yarden O."/>
            <person name="de Vries R.P."/>
            <person name="Wiebenga A."/>
            <person name="Stenlid J."/>
            <person name="Eastwood D."/>
            <person name="Grigoriev I.V."/>
            <person name="Berka R.M."/>
            <person name="Blanchette R.A."/>
            <person name="Kersten P."/>
            <person name="Martinez A.T."/>
            <person name="Vicuna R."/>
            <person name="Cullen D."/>
        </authorList>
    </citation>
    <scope>NUCLEOTIDE SEQUENCE [LARGE SCALE GENOMIC DNA]</scope>
    <source>
        <strain evidence="3 4">B</strain>
    </source>
</reference>
<feature type="domain" description="TECPR1-like DysF" evidence="2">
    <location>
        <begin position="98"/>
        <end position="213"/>
    </location>
</feature>
<protein>
    <recommendedName>
        <fullName evidence="2">TECPR1-like DysF domain-containing protein</fullName>
    </recommendedName>
</protein>
<organism evidence="3 4">
    <name type="scientific">Ceriporiopsis subvermispora (strain B)</name>
    <name type="common">White-rot fungus</name>
    <name type="synonym">Gelatoporia subvermispora</name>
    <dbReference type="NCBI Taxonomy" id="914234"/>
    <lineage>
        <taxon>Eukaryota</taxon>
        <taxon>Fungi</taxon>
        <taxon>Dikarya</taxon>
        <taxon>Basidiomycota</taxon>
        <taxon>Agaricomycotina</taxon>
        <taxon>Agaricomycetes</taxon>
        <taxon>Polyporales</taxon>
        <taxon>Gelatoporiaceae</taxon>
        <taxon>Gelatoporia</taxon>
    </lineage>
</organism>
<dbReference type="STRING" id="914234.M2QY42"/>
<evidence type="ECO:0000259" key="2">
    <source>
        <dbReference type="Pfam" id="PF06398"/>
    </source>
</evidence>
<evidence type="ECO:0000313" key="4">
    <source>
        <dbReference type="Proteomes" id="UP000016930"/>
    </source>
</evidence>
<name>M2QY42_CERS8</name>
<feature type="region of interest" description="Disordered" evidence="1">
    <location>
        <begin position="1"/>
        <end position="26"/>
    </location>
</feature>
<accession>M2QY42</accession>
<dbReference type="GO" id="GO:0007031">
    <property type="term" value="P:peroxisome organization"/>
    <property type="evidence" value="ECO:0007669"/>
    <property type="project" value="UniProtKB-ARBA"/>
</dbReference>
<dbReference type="InterPro" id="IPR010482">
    <property type="entry name" value="TECPR1-like_DysF"/>
</dbReference>
<dbReference type="HOGENOM" id="CLU_025584_0_0_1"/>
<feature type="region of interest" description="Disordered" evidence="1">
    <location>
        <begin position="311"/>
        <end position="331"/>
    </location>
</feature>
<evidence type="ECO:0000313" key="3">
    <source>
        <dbReference type="EMBL" id="EMD42053.1"/>
    </source>
</evidence>
<dbReference type="EMBL" id="KB445791">
    <property type="protein sequence ID" value="EMD42053.1"/>
    <property type="molecule type" value="Genomic_DNA"/>
</dbReference>
<evidence type="ECO:0000256" key="1">
    <source>
        <dbReference type="SAM" id="MobiDB-lite"/>
    </source>
</evidence>
<gene>
    <name evidence="3" type="ORF">CERSUDRAFT_147568</name>
</gene>
<sequence>MSSEIPQPPPLCSRPTDASGNTARRQLASRHTFLRSILPSLRHKHKSYGSDIRTNLDDSQSEGRPSDAGSEPVPEVVVRLDESGAASARLEAGDDEDIYRWAVLYESQRGGTLFSTQYYSPASLLPFDPPPFTVPYASDDPAASRPTVSLHEYPLPDGTWHWVSRAWMIDMRGEGDVQYDGFEYNWVFRRKNWRPNVGFLSAGGFVRRRRWVRLMMCPAKHSKVEHVQLTDGSAAPAGSEEAVQDLASATRPPSVATTTLNDNADIVDVWQGDEEDWPRCRAALRKLGRDGKKLELWRFWLGHLIVGSENGIQGKGKAPRKQWTEDDEHLPSERAREEELAADVNMTLSDAIPEDRLAAVIRAHSLEILDSFIYPDSRAQFLDMVQRAGFMNEIQASLNKSESTSFAEVLDFWSYNNSSKDVVQLVGQSDSATA</sequence>
<dbReference type="GO" id="GO:0005778">
    <property type="term" value="C:peroxisomal membrane"/>
    <property type="evidence" value="ECO:0007669"/>
    <property type="project" value="UniProtKB-ARBA"/>
</dbReference>
<proteinExistence type="predicted"/>
<dbReference type="AlphaFoldDB" id="M2QY42"/>
<feature type="compositionally biased region" description="Pro residues" evidence="1">
    <location>
        <begin position="1"/>
        <end position="12"/>
    </location>
</feature>
<dbReference type="OrthoDB" id="72441at2759"/>
<keyword evidence="4" id="KW-1185">Reference proteome</keyword>